<keyword evidence="2" id="KW-1185">Reference proteome</keyword>
<reference evidence="1 2" key="1">
    <citation type="submission" date="2020-02" db="EMBL/GenBank/DDBJ databases">
        <title>Draft genome sequence of Haematococcus lacustris strain NIES-144.</title>
        <authorList>
            <person name="Morimoto D."/>
            <person name="Nakagawa S."/>
            <person name="Yoshida T."/>
            <person name="Sawayama S."/>
        </authorList>
    </citation>
    <scope>NUCLEOTIDE SEQUENCE [LARGE SCALE GENOMIC DNA]</scope>
    <source>
        <strain evidence="1 2">NIES-144</strain>
    </source>
</reference>
<dbReference type="EMBL" id="BLLF01002366">
    <property type="protein sequence ID" value="GFH23804.1"/>
    <property type="molecule type" value="Genomic_DNA"/>
</dbReference>
<evidence type="ECO:0000313" key="1">
    <source>
        <dbReference type="EMBL" id="GFH23804.1"/>
    </source>
</evidence>
<protein>
    <submittedName>
        <fullName evidence="1">Tiny macrocysts protein B</fullName>
    </submittedName>
</protein>
<evidence type="ECO:0000313" key="2">
    <source>
        <dbReference type="Proteomes" id="UP000485058"/>
    </source>
</evidence>
<feature type="non-terminal residue" evidence="1">
    <location>
        <position position="155"/>
    </location>
</feature>
<proteinExistence type="predicted"/>
<dbReference type="AlphaFoldDB" id="A0A699ZYM4"/>
<dbReference type="PANTHER" id="PTHR31600:SF2">
    <property type="entry name" value="GAMETE ENRICHED GENE 10 PROTEIN-RELATED"/>
    <property type="match status" value="1"/>
</dbReference>
<sequence>MIIWYSSFLIDVQGSYQSGYTELQNSKKASGASVLDRFCIFVREQEHTQKASAATSGDSANVDLDTLEPDAVVLAERIISAGKLLMPHQPYMIIWYSSFLIDVQGSYQSGYTELQNSKKASGASVLDRFCIFVREQEHTQKASAATSGDSANVDL</sequence>
<organism evidence="1 2">
    <name type="scientific">Haematococcus lacustris</name>
    <name type="common">Green alga</name>
    <name type="synonym">Haematococcus pluvialis</name>
    <dbReference type="NCBI Taxonomy" id="44745"/>
    <lineage>
        <taxon>Eukaryota</taxon>
        <taxon>Viridiplantae</taxon>
        <taxon>Chlorophyta</taxon>
        <taxon>core chlorophytes</taxon>
        <taxon>Chlorophyceae</taxon>
        <taxon>CS clade</taxon>
        <taxon>Chlamydomonadales</taxon>
        <taxon>Haematococcaceae</taxon>
        <taxon>Haematococcus</taxon>
    </lineage>
</organism>
<accession>A0A699ZYM4</accession>
<feature type="non-terminal residue" evidence="1">
    <location>
        <position position="1"/>
    </location>
</feature>
<gene>
    <name evidence="1" type="ORF">HaLaN_21483</name>
</gene>
<dbReference type="PANTHER" id="PTHR31600">
    <property type="entry name" value="TINY MACROCYSTS PROTEIN B-RELATED"/>
    <property type="match status" value="1"/>
</dbReference>
<dbReference type="Proteomes" id="UP000485058">
    <property type="component" value="Unassembled WGS sequence"/>
</dbReference>
<comment type="caution">
    <text evidence="1">The sequence shown here is derived from an EMBL/GenBank/DDBJ whole genome shotgun (WGS) entry which is preliminary data.</text>
</comment>
<name>A0A699ZYM4_HAELA</name>
<dbReference type="InterPro" id="IPR052994">
    <property type="entry name" value="Tiny_macrocysts_regulators"/>
</dbReference>